<dbReference type="SUPFAM" id="SSF53098">
    <property type="entry name" value="Ribonuclease H-like"/>
    <property type="match status" value="1"/>
</dbReference>
<dbReference type="PATRIC" id="fig|1158608.3.peg.2433"/>
<evidence type="ECO:0000313" key="3">
    <source>
        <dbReference type="Proteomes" id="UP000013858"/>
    </source>
</evidence>
<organism evidence="1 3">
    <name type="scientific">Enterococcus haemoperoxidus ATCC BAA-382</name>
    <dbReference type="NCBI Taxonomy" id="1158608"/>
    <lineage>
        <taxon>Bacteria</taxon>
        <taxon>Bacillati</taxon>
        <taxon>Bacillota</taxon>
        <taxon>Bacilli</taxon>
        <taxon>Lactobacillales</taxon>
        <taxon>Enterococcaceae</taxon>
        <taxon>Enterococcus</taxon>
    </lineage>
</organism>
<dbReference type="GO" id="GO:0004803">
    <property type="term" value="F:transposase activity"/>
    <property type="evidence" value="ECO:0007669"/>
    <property type="project" value="TreeGrafter"/>
</dbReference>
<dbReference type="InterPro" id="IPR051917">
    <property type="entry name" value="Transposase-Integrase"/>
</dbReference>
<accession>R2QE86</accession>
<dbReference type="GO" id="GO:0003676">
    <property type="term" value="F:nucleic acid binding"/>
    <property type="evidence" value="ECO:0007669"/>
    <property type="project" value="InterPro"/>
</dbReference>
<gene>
    <name evidence="2" type="ORF">I583_00178</name>
    <name evidence="1" type="ORF">UAW_02493</name>
</gene>
<dbReference type="RefSeq" id="WP_010762656.1">
    <property type="nucleotide sequence ID" value="NZ_KB946316.1"/>
</dbReference>
<keyword evidence="4" id="KW-1185">Reference proteome</keyword>
<dbReference type="GO" id="GO:0032196">
    <property type="term" value="P:transposition"/>
    <property type="evidence" value="ECO:0007669"/>
    <property type="project" value="TreeGrafter"/>
</dbReference>
<comment type="caution">
    <text evidence="1">The sequence shown here is derived from an EMBL/GenBank/DDBJ whole genome shotgun (WGS) entry which is preliminary data.</text>
</comment>
<dbReference type="EMBL" id="ASVY01000001">
    <property type="protein sequence ID" value="EOT63378.1"/>
    <property type="molecule type" value="Genomic_DNA"/>
</dbReference>
<protein>
    <recommendedName>
        <fullName evidence="5">Integrase catalytic domain-containing protein</fullName>
    </recommendedName>
</protein>
<evidence type="ECO:0000313" key="4">
    <source>
        <dbReference type="Proteomes" id="UP000014197"/>
    </source>
</evidence>
<dbReference type="InterPro" id="IPR036397">
    <property type="entry name" value="RNaseH_sf"/>
</dbReference>
<reference evidence="1 3" key="1">
    <citation type="submission" date="2013-02" db="EMBL/GenBank/DDBJ databases">
        <title>The Genome Sequence of Enterococcus haemoperoxidus BAA-382.</title>
        <authorList>
            <consortium name="The Broad Institute Genome Sequencing Platform"/>
            <consortium name="The Broad Institute Genome Sequencing Center for Infectious Disease"/>
            <person name="Earl A.M."/>
            <person name="Gilmore M.S."/>
            <person name="Lebreton F."/>
            <person name="Walker B."/>
            <person name="Young S.K."/>
            <person name="Zeng Q."/>
            <person name="Gargeya S."/>
            <person name="Fitzgerald M."/>
            <person name="Haas B."/>
            <person name="Abouelleil A."/>
            <person name="Alvarado L."/>
            <person name="Arachchi H.M."/>
            <person name="Berlin A.M."/>
            <person name="Chapman S.B."/>
            <person name="Dewar J."/>
            <person name="Goldberg J."/>
            <person name="Griggs A."/>
            <person name="Gujja S."/>
            <person name="Hansen M."/>
            <person name="Howarth C."/>
            <person name="Imamovic A."/>
            <person name="Larimer J."/>
            <person name="McCowan C."/>
            <person name="Murphy C."/>
            <person name="Neiman D."/>
            <person name="Pearson M."/>
            <person name="Priest M."/>
            <person name="Roberts A."/>
            <person name="Saif S."/>
            <person name="Shea T."/>
            <person name="Sisk P."/>
            <person name="Sykes S."/>
            <person name="Wortman J."/>
            <person name="Nusbaum C."/>
            <person name="Birren B."/>
        </authorList>
    </citation>
    <scope>NUCLEOTIDE SEQUENCE [LARGE SCALE GENOMIC DNA]</scope>
    <source>
        <strain evidence="1 3">ATCC BAA-382</strain>
    </source>
</reference>
<reference evidence="2 4" key="2">
    <citation type="submission" date="2013-03" db="EMBL/GenBank/DDBJ databases">
        <title>The Genome Sequence of Enterococcus haemoperoxidus BAA-382 (PacBio/Illumina hybrid assembly).</title>
        <authorList>
            <consortium name="The Broad Institute Genomics Platform"/>
            <consortium name="The Broad Institute Genome Sequencing Center for Infectious Disease"/>
            <person name="Earl A."/>
            <person name="Russ C."/>
            <person name="Gilmore M."/>
            <person name="Surin D."/>
            <person name="Walker B."/>
            <person name="Young S."/>
            <person name="Zeng Q."/>
            <person name="Gargeya S."/>
            <person name="Fitzgerald M."/>
            <person name="Haas B."/>
            <person name="Abouelleil A."/>
            <person name="Allen A.W."/>
            <person name="Alvarado L."/>
            <person name="Arachchi H.M."/>
            <person name="Berlin A.M."/>
            <person name="Chapman S.B."/>
            <person name="Gainer-Dewar J."/>
            <person name="Goldberg J."/>
            <person name="Griggs A."/>
            <person name="Gujja S."/>
            <person name="Hansen M."/>
            <person name="Howarth C."/>
            <person name="Imamovic A."/>
            <person name="Ireland A."/>
            <person name="Larimer J."/>
            <person name="McCowan C."/>
            <person name="Murphy C."/>
            <person name="Pearson M."/>
            <person name="Poon T.W."/>
            <person name="Priest M."/>
            <person name="Roberts A."/>
            <person name="Saif S."/>
            <person name="Shea T."/>
            <person name="Sisk P."/>
            <person name="Sykes S."/>
            <person name="Wortman J."/>
            <person name="Nusbaum C."/>
            <person name="Birren B."/>
        </authorList>
    </citation>
    <scope>NUCLEOTIDE SEQUENCE [LARGE SCALE GENOMIC DNA]</scope>
    <source>
        <strain evidence="2 4">ATCC BAA-382</strain>
    </source>
</reference>
<dbReference type="Proteomes" id="UP000014197">
    <property type="component" value="Unassembled WGS sequence"/>
</dbReference>
<dbReference type="AlphaFoldDB" id="R2QE86"/>
<dbReference type="InterPro" id="IPR012337">
    <property type="entry name" value="RNaseH-like_sf"/>
</dbReference>
<evidence type="ECO:0008006" key="5">
    <source>
        <dbReference type="Google" id="ProtNLM"/>
    </source>
</evidence>
<dbReference type="EMBL" id="AJAR01000024">
    <property type="protein sequence ID" value="EOH93543.1"/>
    <property type="molecule type" value="Genomic_DNA"/>
</dbReference>
<evidence type="ECO:0000313" key="2">
    <source>
        <dbReference type="EMBL" id="EOT63378.1"/>
    </source>
</evidence>
<dbReference type="OrthoDB" id="9776104at2"/>
<dbReference type="PANTHER" id="PTHR10948:SF23">
    <property type="entry name" value="TRANSPOSASE INSI FOR INSERTION SEQUENCE ELEMENT IS30A-RELATED"/>
    <property type="match status" value="1"/>
</dbReference>
<name>R2QE86_9ENTE</name>
<dbReference type="GO" id="GO:0005829">
    <property type="term" value="C:cytosol"/>
    <property type="evidence" value="ECO:0007669"/>
    <property type="project" value="TreeGrafter"/>
</dbReference>
<evidence type="ECO:0000313" key="1">
    <source>
        <dbReference type="EMBL" id="EOH93543.1"/>
    </source>
</evidence>
<proteinExistence type="predicted"/>
<dbReference type="PANTHER" id="PTHR10948">
    <property type="entry name" value="TRANSPOSASE"/>
    <property type="match status" value="1"/>
</dbReference>
<dbReference type="Proteomes" id="UP000013858">
    <property type="component" value="Unassembled WGS sequence"/>
</dbReference>
<dbReference type="Gene3D" id="3.30.420.10">
    <property type="entry name" value="Ribonuclease H-like superfamily/Ribonuclease H"/>
    <property type="match status" value="1"/>
</dbReference>
<sequence>MNANPDTPSWPLAANQSGRPMIPVIDTFMSLHGDAVHLITCDRGREFANSTFISCIERNYHKKVYFTHAYAPQERGTNENTNGLIRAYLPKKTDV</sequence>
<dbReference type="eggNOG" id="COG2826">
    <property type="taxonomic scope" value="Bacteria"/>
</dbReference>